<dbReference type="EMBL" id="ML996689">
    <property type="protein sequence ID" value="KAF2403961.1"/>
    <property type="molecule type" value="Genomic_DNA"/>
</dbReference>
<keyword evidence="1" id="KW-0472">Membrane</keyword>
<evidence type="ECO:0000313" key="3">
    <source>
        <dbReference type="Proteomes" id="UP000799640"/>
    </source>
</evidence>
<reference evidence="2" key="1">
    <citation type="journal article" date="2020" name="Stud. Mycol.">
        <title>101 Dothideomycetes genomes: a test case for predicting lifestyles and emergence of pathogens.</title>
        <authorList>
            <person name="Haridas S."/>
            <person name="Albert R."/>
            <person name="Binder M."/>
            <person name="Bloem J."/>
            <person name="Labutti K."/>
            <person name="Salamov A."/>
            <person name="Andreopoulos B."/>
            <person name="Baker S."/>
            <person name="Barry K."/>
            <person name="Bills G."/>
            <person name="Bluhm B."/>
            <person name="Cannon C."/>
            <person name="Castanera R."/>
            <person name="Culley D."/>
            <person name="Daum C."/>
            <person name="Ezra D."/>
            <person name="Gonzalez J."/>
            <person name="Henrissat B."/>
            <person name="Kuo A."/>
            <person name="Liang C."/>
            <person name="Lipzen A."/>
            <person name="Lutzoni F."/>
            <person name="Magnuson J."/>
            <person name="Mondo S."/>
            <person name="Nolan M."/>
            <person name="Ohm R."/>
            <person name="Pangilinan J."/>
            <person name="Park H.-J."/>
            <person name="Ramirez L."/>
            <person name="Alfaro M."/>
            <person name="Sun H."/>
            <person name="Tritt A."/>
            <person name="Yoshinaga Y."/>
            <person name="Zwiers L.-H."/>
            <person name="Turgeon B."/>
            <person name="Goodwin S."/>
            <person name="Spatafora J."/>
            <person name="Crous P."/>
            <person name="Grigoriev I."/>
        </authorList>
    </citation>
    <scope>NUCLEOTIDE SEQUENCE</scope>
    <source>
        <strain evidence="2">CBS 262.69</strain>
    </source>
</reference>
<sequence>MSTLTAPVPLDAPFRRLHTPLLCSKMCLFIVLKFECGHGVRVATFRCSRAELPSTDPEHFVIMGQTVEFHEWCPPCVQTRWAVCLLLVLGAWYWAITAKLAARK</sequence>
<proteinExistence type="predicted"/>
<feature type="transmembrane region" description="Helical" evidence="1">
    <location>
        <begin position="80"/>
        <end position="102"/>
    </location>
</feature>
<dbReference type="AlphaFoldDB" id="A0A6G1I6Z9"/>
<name>A0A6G1I6Z9_9PEZI</name>
<keyword evidence="1" id="KW-1133">Transmembrane helix</keyword>
<gene>
    <name evidence="2" type="ORF">EJ06DRAFT_300695</name>
</gene>
<evidence type="ECO:0000256" key="1">
    <source>
        <dbReference type="SAM" id="Phobius"/>
    </source>
</evidence>
<accession>A0A6G1I6Z9</accession>
<evidence type="ECO:0000313" key="2">
    <source>
        <dbReference type="EMBL" id="KAF2403961.1"/>
    </source>
</evidence>
<keyword evidence="1" id="KW-0812">Transmembrane</keyword>
<keyword evidence="3" id="KW-1185">Reference proteome</keyword>
<organism evidence="2 3">
    <name type="scientific">Trichodelitschia bisporula</name>
    <dbReference type="NCBI Taxonomy" id="703511"/>
    <lineage>
        <taxon>Eukaryota</taxon>
        <taxon>Fungi</taxon>
        <taxon>Dikarya</taxon>
        <taxon>Ascomycota</taxon>
        <taxon>Pezizomycotina</taxon>
        <taxon>Dothideomycetes</taxon>
        <taxon>Dothideomycetes incertae sedis</taxon>
        <taxon>Phaeotrichales</taxon>
        <taxon>Phaeotrichaceae</taxon>
        <taxon>Trichodelitschia</taxon>
    </lineage>
</organism>
<protein>
    <submittedName>
        <fullName evidence="2">Uncharacterized protein</fullName>
    </submittedName>
</protein>
<dbReference type="Proteomes" id="UP000799640">
    <property type="component" value="Unassembled WGS sequence"/>
</dbReference>